<reference evidence="1" key="1">
    <citation type="submission" date="2019-11" db="EMBL/GenBank/DDBJ databases">
        <authorList>
            <person name="Feng L."/>
        </authorList>
    </citation>
    <scope>NUCLEOTIDE SEQUENCE</scope>
    <source>
        <strain evidence="1">BintestinalisLFYP9</strain>
    </source>
</reference>
<sequence length="465" mass="54014">MEKRYCVCINFGNETTTASYLNLTATYPLNKDGFLDVPQLNILNGNTDETRKIKTAIYRSYDGQWELATERECFTKKGIAIHFINKIERVSLEDKEHYTAFIRLVFQAIIANNSFLYFDNNNPENRNFDLYICSSGWSKYDTNDYNTVIEDYKKFFSTVLPMPVTLISREDAISFSFRSFNYQKRSLLIEINAATIDSIYDSPIEGKTIFSGTCNGVGHIARDIQNWCAETQETYKKAKSVIPIVLEETDNKNINWEMPVRHYIEEMVEHFYYHNCSRLLLDLPCVLVLGDILGNKVEEYDCQDILYHCNIREEVLNEILANYRLMLKNDFNKLHDSGIMPEVIILVNNVFPVPWIKELIKDIFKGIQIISRHGSHIVSDGIALYAYSNHRLQTTIKSKFTEIINREFSGTMQEFLLESCNNFIDKDITVPAFEKYENNNARINASLIKNMYLVNIPRKASNELK</sequence>
<organism evidence="1">
    <name type="scientific">Bacteroides intestinalis</name>
    <dbReference type="NCBI Taxonomy" id="329854"/>
    <lineage>
        <taxon>Bacteria</taxon>
        <taxon>Pseudomonadati</taxon>
        <taxon>Bacteroidota</taxon>
        <taxon>Bacteroidia</taxon>
        <taxon>Bacteroidales</taxon>
        <taxon>Bacteroidaceae</taxon>
        <taxon>Bacteroides</taxon>
    </lineage>
</organism>
<dbReference type="EMBL" id="CACRSU010000029">
    <property type="protein sequence ID" value="VYT30185.1"/>
    <property type="molecule type" value="Genomic_DNA"/>
</dbReference>
<proteinExistence type="predicted"/>
<dbReference type="RefSeq" id="WP_138291837.1">
    <property type="nucleotide sequence ID" value="NZ_BAABZC010000001.1"/>
</dbReference>
<name>A0A6N2VHX3_9BACE</name>
<dbReference type="AlphaFoldDB" id="A0A6N2VHX3"/>
<accession>A0A6N2VHX3</accession>
<evidence type="ECO:0000313" key="1">
    <source>
        <dbReference type="EMBL" id="VYT30185.1"/>
    </source>
</evidence>
<gene>
    <name evidence="1" type="ORF">BILFYP9_02655</name>
</gene>
<protein>
    <submittedName>
        <fullName evidence="1">Uncharacterized protein</fullName>
    </submittedName>
</protein>